<evidence type="ECO:0000313" key="1">
    <source>
        <dbReference type="EMBL" id="KCW86942.1"/>
    </source>
</evidence>
<dbReference type="AlphaFoldDB" id="A0A059D8R6"/>
<dbReference type="InParanoid" id="A0A059D8R6"/>
<sequence length="111" mass="12868">MQEKLNIGLKKCYRKIGKSCYSRPNEIATSEYSCHNLGVAQKVQPLSYKLQSKFDYSKVNNLFWRQSCSKADVTCSFYKQDCSTFSKPKMIYLFKSLHEGSYANKKSTHIL</sequence>
<dbReference type="Gramene" id="KCW86942">
    <property type="protein sequence ID" value="KCW86942"/>
    <property type="gene ID" value="EUGRSUZ_B03512"/>
</dbReference>
<dbReference type="EMBL" id="KK198754">
    <property type="protein sequence ID" value="KCW86942.1"/>
    <property type="molecule type" value="Genomic_DNA"/>
</dbReference>
<gene>
    <name evidence="1" type="ORF">EUGRSUZ_B03512</name>
</gene>
<organism evidence="1">
    <name type="scientific">Eucalyptus grandis</name>
    <name type="common">Flooded gum</name>
    <dbReference type="NCBI Taxonomy" id="71139"/>
    <lineage>
        <taxon>Eukaryota</taxon>
        <taxon>Viridiplantae</taxon>
        <taxon>Streptophyta</taxon>
        <taxon>Embryophyta</taxon>
        <taxon>Tracheophyta</taxon>
        <taxon>Spermatophyta</taxon>
        <taxon>Magnoliopsida</taxon>
        <taxon>eudicotyledons</taxon>
        <taxon>Gunneridae</taxon>
        <taxon>Pentapetalae</taxon>
        <taxon>rosids</taxon>
        <taxon>malvids</taxon>
        <taxon>Myrtales</taxon>
        <taxon>Myrtaceae</taxon>
        <taxon>Myrtoideae</taxon>
        <taxon>Eucalypteae</taxon>
        <taxon>Eucalyptus</taxon>
    </lineage>
</organism>
<proteinExistence type="predicted"/>
<protein>
    <submittedName>
        <fullName evidence="1">Uncharacterized protein</fullName>
    </submittedName>
</protein>
<reference evidence="1" key="1">
    <citation type="submission" date="2013-07" db="EMBL/GenBank/DDBJ databases">
        <title>The genome of Eucalyptus grandis.</title>
        <authorList>
            <person name="Schmutz J."/>
            <person name="Hayes R."/>
            <person name="Myburg A."/>
            <person name="Tuskan G."/>
            <person name="Grattapaglia D."/>
            <person name="Rokhsar D.S."/>
        </authorList>
    </citation>
    <scope>NUCLEOTIDE SEQUENCE</scope>
    <source>
        <tissue evidence="1">Leaf extractions</tissue>
    </source>
</reference>
<accession>A0A059D8R6</accession>
<name>A0A059D8R6_EUCGR</name>